<evidence type="ECO:0000256" key="3">
    <source>
        <dbReference type="PROSITE-ProRule" id="PRU00024"/>
    </source>
</evidence>
<keyword evidence="1 3" id="KW-0863">Zinc-finger</keyword>
<comment type="caution">
    <text evidence="5">The sequence shown here is derived from an EMBL/GenBank/DDBJ whole genome shotgun (WGS) entry which is preliminary data.</text>
</comment>
<sequence>SSEEVCSSHREKLKLFCLTDKEPVCLVCRDSQRHTNHTFKPISEVVPSYK</sequence>
<evidence type="ECO:0000256" key="2">
    <source>
        <dbReference type="ARBA" id="ARBA00022833"/>
    </source>
</evidence>
<evidence type="ECO:0000313" key="5">
    <source>
        <dbReference type="EMBL" id="KAL0159020.1"/>
    </source>
</evidence>
<dbReference type="SUPFAM" id="SSF57845">
    <property type="entry name" value="B-box zinc-binding domain"/>
    <property type="match status" value="1"/>
</dbReference>
<dbReference type="PANTHER" id="PTHR24103">
    <property type="entry name" value="E3 UBIQUITIN-PROTEIN LIGASE TRIM"/>
    <property type="match status" value="1"/>
</dbReference>
<dbReference type="InterPro" id="IPR000315">
    <property type="entry name" value="Znf_B-box"/>
</dbReference>
<dbReference type="Pfam" id="PF00643">
    <property type="entry name" value="zf-B_box"/>
    <property type="match status" value="1"/>
</dbReference>
<feature type="domain" description="B box-type" evidence="4">
    <location>
        <begin position="1"/>
        <end position="42"/>
    </location>
</feature>
<proteinExistence type="predicted"/>
<evidence type="ECO:0000313" key="6">
    <source>
        <dbReference type="Proteomes" id="UP001529510"/>
    </source>
</evidence>
<dbReference type="SMART" id="SM00336">
    <property type="entry name" value="BBOX"/>
    <property type="match status" value="1"/>
</dbReference>
<protein>
    <recommendedName>
        <fullName evidence="4">B box-type domain-containing protein</fullName>
    </recommendedName>
</protein>
<feature type="non-terminal residue" evidence="5">
    <location>
        <position position="50"/>
    </location>
</feature>
<gene>
    <name evidence="5" type="ORF">M9458_047096</name>
</gene>
<keyword evidence="2" id="KW-0862">Zinc</keyword>
<name>A0ABD0NAC0_CIRMR</name>
<dbReference type="PROSITE" id="PS50119">
    <property type="entry name" value="ZF_BBOX"/>
    <property type="match status" value="1"/>
</dbReference>
<dbReference type="AlphaFoldDB" id="A0ABD0NAC0"/>
<accession>A0ABD0NAC0</accession>
<evidence type="ECO:0000256" key="1">
    <source>
        <dbReference type="ARBA" id="ARBA00022771"/>
    </source>
</evidence>
<feature type="non-terminal residue" evidence="5">
    <location>
        <position position="1"/>
    </location>
</feature>
<dbReference type="EMBL" id="JAMKFB020000023">
    <property type="protein sequence ID" value="KAL0159020.1"/>
    <property type="molecule type" value="Genomic_DNA"/>
</dbReference>
<dbReference type="Gene3D" id="3.30.160.60">
    <property type="entry name" value="Classic Zinc Finger"/>
    <property type="match status" value="1"/>
</dbReference>
<organism evidence="5 6">
    <name type="scientific">Cirrhinus mrigala</name>
    <name type="common">Mrigala</name>
    <dbReference type="NCBI Taxonomy" id="683832"/>
    <lineage>
        <taxon>Eukaryota</taxon>
        <taxon>Metazoa</taxon>
        <taxon>Chordata</taxon>
        <taxon>Craniata</taxon>
        <taxon>Vertebrata</taxon>
        <taxon>Euteleostomi</taxon>
        <taxon>Actinopterygii</taxon>
        <taxon>Neopterygii</taxon>
        <taxon>Teleostei</taxon>
        <taxon>Ostariophysi</taxon>
        <taxon>Cypriniformes</taxon>
        <taxon>Cyprinidae</taxon>
        <taxon>Labeoninae</taxon>
        <taxon>Labeonini</taxon>
        <taxon>Cirrhinus</taxon>
    </lineage>
</organism>
<evidence type="ECO:0000259" key="4">
    <source>
        <dbReference type="PROSITE" id="PS50119"/>
    </source>
</evidence>
<keyword evidence="1 3" id="KW-0479">Metal-binding</keyword>
<reference evidence="5 6" key="1">
    <citation type="submission" date="2024-05" db="EMBL/GenBank/DDBJ databases">
        <title>Genome sequencing and assembly of Indian major carp, Cirrhinus mrigala (Hamilton, 1822).</title>
        <authorList>
            <person name="Mohindra V."/>
            <person name="Chowdhury L.M."/>
            <person name="Lal K."/>
            <person name="Jena J.K."/>
        </authorList>
    </citation>
    <scope>NUCLEOTIDE SEQUENCE [LARGE SCALE GENOMIC DNA]</scope>
    <source>
        <strain evidence="5">CM1030</strain>
        <tissue evidence="5">Blood</tissue>
    </source>
</reference>
<keyword evidence="6" id="KW-1185">Reference proteome</keyword>
<dbReference type="InterPro" id="IPR050143">
    <property type="entry name" value="TRIM/RBCC"/>
</dbReference>
<dbReference type="GO" id="GO:0008270">
    <property type="term" value="F:zinc ion binding"/>
    <property type="evidence" value="ECO:0007669"/>
    <property type="project" value="UniProtKB-KW"/>
</dbReference>
<dbReference type="Proteomes" id="UP001529510">
    <property type="component" value="Unassembled WGS sequence"/>
</dbReference>